<proteinExistence type="predicted"/>
<dbReference type="Gene3D" id="1.20.5.170">
    <property type="match status" value="1"/>
</dbReference>
<protein>
    <submittedName>
        <fullName evidence="2">Uncharacterized protein</fullName>
    </submittedName>
</protein>
<evidence type="ECO:0000313" key="2">
    <source>
        <dbReference type="EMBL" id="GMH07041.1"/>
    </source>
</evidence>
<evidence type="ECO:0000256" key="1">
    <source>
        <dbReference type="SAM" id="Coils"/>
    </source>
</evidence>
<name>A0AAD3SAE1_NEPGR</name>
<keyword evidence="3" id="KW-1185">Reference proteome</keyword>
<sequence>MAGVEAENADLKAEVAELKAEVARLKEEDDRLRAGNKRLADRAAASENELASRMTPLEVGGALHARLLEGLNIGRRVARLITPDFPVEFINQRNRVAQCKEDLVGEPRDSQGGPPDL</sequence>
<dbReference type="AlphaFoldDB" id="A0AAD3SAE1"/>
<dbReference type="EMBL" id="BSYO01000007">
    <property type="protein sequence ID" value="GMH07041.1"/>
    <property type="molecule type" value="Genomic_DNA"/>
</dbReference>
<accession>A0AAD3SAE1</accession>
<gene>
    <name evidence="2" type="ORF">Nepgr_008881</name>
</gene>
<comment type="caution">
    <text evidence="2">The sequence shown here is derived from an EMBL/GenBank/DDBJ whole genome shotgun (WGS) entry which is preliminary data.</text>
</comment>
<dbReference type="Proteomes" id="UP001279734">
    <property type="component" value="Unassembled WGS sequence"/>
</dbReference>
<organism evidence="2 3">
    <name type="scientific">Nepenthes gracilis</name>
    <name type="common">Slender pitcher plant</name>
    <dbReference type="NCBI Taxonomy" id="150966"/>
    <lineage>
        <taxon>Eukaryota</taxon>
        <taxon>Viridiplantae</taxon>
        <taxon>Streptophyta</taxon>
        <taxon>Embryophyta</taxon>
        <taxon>Tracheophyta</taxon>
        <taxon>Spermatophyta</taxon>
        <taxon>Magnoliopsida</taxon>
        <taxon>eudicotyledons</taxon>
        <taxon>Gunneridae</taxon>
        <taxon>Pentapetalae</taxon>
        <taxon>Caryophyllales</taxon>
        <taxon>Nepenthaceae</taxon>
        <taxon>Nepenthes</taxon>
    </lineage>
</organism>
<evidence type="ECO:0000313" key="3">
    <source>
        <dbReference type="Proteomes" id="UP001279734"/>
    </source>
</evidence>
<reference evidence="2" key="1">
    <citation type="submission" date="2023-05" db="EMBL/GenBank/DDBJ databases">
        <title>Nepenthes gracilis genome sequencing.</title>
        <authorList>
            <person name="Fukushima K."/>
        </authorList>
    </citation>
    <scope>NUCLEOTIDE SEQUENCE</scope>
    <source>
        <strain evidence="2">SING2019-196</strain>
    </source>
</reference>
<keyword evidence="1" id="KW-0175">Coiled coil</keyword>
<feature type="coiled-coil region" evidence="1">
    <location>
        <begin position="1"/>
        <end position="35"/>
    </location>
</feature>